<dbReference type="InterPro" id="IPR001810">
    <property type="entry name" value="F-box_dom"/>
</dbReference>
<reference evidence="3" key="2">
    <citation type="submission" date="2021-12" db="EMBL/GenBank/DDBJ databases">
        <title>Resequencing data analysis of finger millet.</title>
        <authorList>
            <person name="Hatakeyama M."/>
            <person name="Aluri S."/>
            <person name="Balachadran M.T."/>
            <person name="Sivarajan S.R."/>
            <person name="Poveda L."/>
            <person name="Shimizu-Inatsugi R."/>
            <person name="Schlapbach R."/>
            <person name="Sreeman S.M."/>
            <person name="Shimizu K.K."/>
        </authorList>
    </citation>
    <scope>NUCLEOTIDE SEQUENCE</scope>
</reference>
<name>A0AAV5FUX2_ELECO</name>
<dbReference type="AlphaFoldDB" id="A0AAV5FUX2"/>
<reference evidence="3" key="1">
    <citation type="journal article" date="2018" name="DNA Res.">
        <title>Multiple hybrid de novo genome assembly of finger millet, an orphan allotetraploid crop.</title>
        <authorList>
            <person name="Hatakeyama M."/>
            <person name="Aluri S."/>
            <person name="Balachadran M.T."/>
            <person name="Sivarajan S.R."/>
            <person name="Patrignani A."/>
            <person name="Gruter S."/>
            <person name="Poveda L."/>
            <person name="Shimizu-Inatsugi R."/>
            <person name="Baeten J."/>
            <person name="Francoijs K.J."/>
            <person name="Nataraja K.N."/>
            <person name="Reddy Y.A.N."/>
            <person name="Phadnis S."/>
            <person name="Ravikumar R.L."/>
            <person name="Schlapbach R."/>
            <person name="Sreeman S.M."/>
            <person name="Shimizu K.K."/>
        </authorList>
    </citation>
    <scope>NUCLEOTIDE SEQUENCE</scope>
</reference>
<dbReference type="PANTHER" id="PTHR34591">
    <property type="entry name" value="OS03G0653100 PROTEIN-RELATED"/>
    <property type="match status" value="1"/>
</dbReference>
<dbReference type="EMBL" id="BQKI01000096">
    <property type="protein sequence ID" value="GJN38370.1"/>
    <property type="molecule type" value="Genomic_DNA"/>
</dbReference>
<evidence type="ECO:0000313" key="4">
    <source>
        <dbReference type="Proteomes" id="UP001054889"/>
    </source>
</evidence>
<comment type="caution">
    <text evidence="3">The sequence shown here is derived from an EMBL/GenBank/DDBJ whole genome shotgun (WGS) entry which is preliminary data.</text>
</comment>
<feature type="compositionally biased region" description="Acidic residues" evidence="1">
    <location>
        <begin position="378"/>
        <end position="405"/>
    </location>
</feature>
<dbReference type="Pfam" id="PF00646">
    <property type="entry name" value="F-box"/>
    <property type="match status" value="1"/>
</dbReference>
<evidence type="ECO:0000313" key="3">
    <source>
        <dbReference type="EMBL" id="GJN38370.1"/>
    </source>
</evidence>
<accession>A0AAV5FUX2</accession>
<dbReference type="PROSITE" id="PS50181">
    <property type="entry name" value="FBOX"/>
    <property type="match status" value="1"/>
</dbReference>
<dbReference type="InterPro" id="IPR036047">
    <property type="entry name" value="F-box-like_dom_sf"/>
</dbReference>
<feature type="domain" description="F-box" evidence="2">
    <location>
        <begin position="5"/>
        <end position="52"/>
    </location>
</feature>
<dbReference type="PANTHER" id="PTHR34591:SF21">
    <property type="entry name" value="F-BOX DOMAIN CONTAINING PROTEIN, EXPRESSED"/>
    <property type="match status" value="1"/>
</dbReference>
<evidence type="ECO:0000259" key="2">
    <source>
        <dbReference type="PROSITE" id="PS50181"/>
    </source>
</evidence>
<evidence type="ECO:0000256" key="1">
    <source>
        <dbReference type="SAM" id="MobiDB-lite"/>
    </source>
</evidence>
<feature type="region of interest" description="Disordered" evidence="1">
    <location>
        <begin position="374"/>
        <end position="405"/>
    </location>
</feature>
<dbReference type="Gene3D" id="1.20.1280.50">
    <property type="match status" value="1"/>
</dbReference>
<dbReference type="SMART" id="SM00256">
    <property type="entry name" value="FBOX"/>
    <property type="match status" value="1"/>
</dbReference>
<gene>
    <name evidence="3" type="primary">gb27406</name>
    <name evidence="3" type="ORF">PR202_gb27406</name>
</gene>
<keyword evidence="4" id="KW-1185">Reference proteome</keyword>
<protein>
    <recommendedName>
        <fullName evidence="2">F-box domain-containing protein</fullName>
    </recommendedName>
</protein>
<dbReference type="Proteomes" id="UP001054889">
    <property type="component" value="Unassembled WGS sequence"/>
</dbReference>
<organism evidence="3 4">
    <name type="scientific">Eleusine coracana subsp. coracana</name>
    <dbReference type="NCBI Taxonomy" id="191504"/>
    <lineage>
        <taxon>Eukaryota</taxon>
        <taxon>Viridiplantae</taxon>
        <taxon>Streptophyta</taxon>
        <taxon>Embryophyta</taxon>
        <taxon>Tracheophyta</taxon>
        <taxon>Spermatophyta</taxon>
        <taxon>Magnoliopsida</taxon>
        <taxon>Liliopsida</taxon>
        <taxon>Poales</taxon>
        <taxon>Poaceae</taxon>
        <taxon>PACMAD clade</taxon>
        <taxon>Chloridoideae</taxon>
        <taxon>Cynodonteae</taxon>
        <taxon>Eleusininae</taxon>
        <taxon>Eleusine</taxon>
    </lineage>
</organism>
<proteinExistence type="predicted"/>
<dbReference type="SUPFAM" id="SSF81383">
    <property type="entry name" value="F-box domain"/>
    <property type="match status" value="1"/>
</dbReference>
<sequence length="518" mass="59425">MEEETKAIAALPDDDLAGVLRVLPPRSLAVARSVCKAWRNIIDARGLLLAHLLPHSVRGVFVNYIDHDRPHLFSRPCSSSTFPGIDGLLSFVPNDDNRRDWWTVLDHCNGLVLCNINWESQLCVCNPATQRWTILPEDNTELSRRLPCAYIAFDPIVSPHDEVFLIPDVPEKPKTTAPSVQPQAEQMIDEPFYLDWLFPSPEGAADQADEYQQDPHRFTEWPPSPWSLKVFSSRTRQWEDRSFVRESQPVGTVEEMRLHPHEPTWQGPRQRYAVYHNGGHYVHCRGSFVARFSLSNDKYQVIKMPIEEKDVKSYLGRSKDGVCFGIVYNQQLRVWKLSDSCGNMEWLLKYEANIMLYASYIAALPYTNGRQPDGSWMVEEDNSENETGSEESIECDSDSDEYNSDVSDIDENIETKSNESIEWDSDNDDIITVEAKGNERAWERLTILGFHPYKEVVFLVGWFGIACYHFNSSKVQYLGNSRPKCYYRNHTNGIYESFVYTPCMIGDLLDGDNTGHEL</sequence>